<evidence type="ECO:0000313" key="3">
    <source>
        <dbReference type="Proteomes" id="UP001272940"/>
    </source>
</evidence>
<dbReference type="EMBL" id="JAMYEC010000005">
    <property type="protein sequence ID" value="MDX2335212.1"/>
    <property type="molecule type" value="Genomic_DNA"/>
</dbReference>
<feature type="transmembrane region" description="Helical" evidence="1">
    <location>
        <begin position="227"/>
        <end position="254"/>
    </location>
</feature>
<feature type="transmembrane region" description="Helical" evidence="1">
    <location>
        <begin position="156"/>
        <end position="175"/>
    </location>
</feature>
<evidence type="ECO:0000313" key="2">
    <source>
        <dbReference type="EMBL" id="MDX2335212.1"/>
    </source>
</evidence>
<organism evidence="2 3">
    <name type="scientific">Brevundimonas vesicularis</name>
    <name type="common">Pseudomonas vesicularis</name>
    <dbReference type="NCBI Taxonomy" id="41276"/>
    <lineage>
        <taxon>Bacteria</taxon>
        <taxon>Pseudomonadati</taxon>
        <taxon>Pseudomonadota</taxon>
        <taxon>Alphaproteobacteria</taxon>
        <taxon>Caulobacterales</taxon>
        <taxon>Caulobacteraceae</taxon>
        <taxon>Brevundimonas</taxon>
    </lineage>
</organism>
<feature type="transmembrane region" description="Helical" evidence="1">
    <location>
        <begin position="187"/>
        <end position="206"/>
    </location>
</feature>
<keyword evidence="1" id="KW-0812">Transmembrane</keyword>
<gene>
    <name evidence="2" type="ORF">NJD11_09700</name>
</gene>
<dbReference type="Pfam" id="PF11750">
    <property type="entry name" value="DUF3307"/>
    <property type="match status" value="1"/>
</dbReference>
<protein>
    <submittedName>
        <fullName evidence="2">DUF3307 domain-containing protein</fullName>
    </submittedName>
</protein>
<name>A0ABU4KQW9_BREVE</name>
<keyword evidence="3" id="KW-1185">Reference proteome</keyword>
<comment type="caution">
    <text evidence="2">The sequence shown here is derived from an EMBL/GenBank/DDBJ whole genome shotgun (WGS) entry which is preliminary data.</text>
</comment>
<feature type="transmembrane region" description="Helical" evidence="1">
    <location>
        <begin position="39"/>
        <end position="70"/>
    </location>
</feature>
<evidence type="ECO:0000256" key="1">
    <source>
        <dbReference type="SAM" id="Phobius"/>
    </source>
</evidence>
<dbReference type="RefSeq" id="WP_035285540.1">
    <property type="nucleotide sequence ID" value="NZ_JAMYEC010000005.1"/>
</dbReference>
<reference evidence="2 3" key="1">
    <citation type="journal article" date="2023" name="FEMS Microbes">
        <title>Whole genomes of deep-sea sponge-associated bacteria exhibit high novel natural product potential.</title>
        <authorList>
            <person name="Hesketh-Best P.J."/>
            <person name="January G.G."/>
            <person name="Koch M.J."/>
            <person name="Warburton P.J."/>
            <person name="Howell K.L."/>
            <person name="Upton M."/>
        </authorList>
    </citation>
    <scope>NUCLEOTIDE SEQUENCE [LARGE SCALE GENOMIC DNA]</scope>
    <source>
        <strain evidence="2 3">PC206-O</strain>
    </source>
</reference>
<sequence>MIETFLLLLAGHLLGDFVFQSDALIARKQTLRGLADHVAIVTVLTLLMLAPTRLSILGPVAIMAASHFAMDWLKVHRLGDRLWAFGLDQAVHIAVLVGLAVAWPAMASQSLWGLQPSPVQVQIYAALAVLCGGVVAVWVGGVVIKKLVEPLSPAGRAANTLLTTGVASGPIVGMPNAGKYIGWLERGLTLTFILIGHPEGVGFLLAAKSILRFRDVQDQNDRHQAEYIIIGTFLSFGWALAVALATQAAVLHWLPKG</sequence>
<feature type="transmembrane region" description="Helical" evidence="1">
    <location>
        <begin position="82"/>
        <end position="103"/>
    </location>
</feature>
<dbReference type="Proteomes" id="UP001272940">
    <property type="component" value="Unassembled WGS sequence"/>
</dbReference>
<proteinExistence type="predicted"/>
<keyword evidence="1" id="KW-1133">Transmembrane helix</keyword>
<keyword evidence="1" id="KW-0472">Membrane</keyword>
<accession>A0ABU4KQW9</accession>
<feature type="transmembrane region" description="Helical" evidence="1">
    <location>
        <begin position="123"/>
        <end position="144"/>
    </location>
</feature>
<dbReference type="InterPro" id="IPR021737">
    <property type="entry name" value="Phage_phiKZ_Orf197"/>
</dbReference>